<evidence type="ECO:0000256" key="2">
    <source>
        <dbReference type="ARBA" id="ARBA00023125"/>
    </source>
</evidence>
<dbReference type="EMBL" id="SWBQ01000006">
    <property type="protein sequence ID" value="TKC03851.1"/>
    <property type="molecule type" value="Genomic_DNA"/>
</dbReference>
<name>A0A4U1CEK2_9SPHI</name>
<dbReference type="AlphaFoldDB" id="A0A4U1CEK2"/>
<protein>
    <submittedName>
        <fullName evidence="5">LacI family transcriptional regulator</fullName>
    </submittedName>
</protein>
<dbReference type="SUPFAM" id="SSF47413">
    <property type="entry name" value="lambda repressor-like DNA-binding domains"/>
    <property type="match status" value="1"/>
</dbReference>
<dbReference type="GO" id="GO:0003700">
    <property type="term" value="F:DNA-binding transcription factor activity"/>
    <property type="evidence" value="ECO:0007669"/>
    <property type="project" value="TreeGrafter"/>
</dbReference>
<dbReference type="Gene3D" id="3.40.50.2300">
    <property type="match status" value="2"/>
</dbReference>
<dbReference type="SMART" id="SM00354">
    <property type="entry name" value="HTH_LACI"/>
    <property type="match status" value="1"/>
</dbReference>
<evidence type="ECO:0000259" key="4">
    <source>
        <dbReference type="PROSITE" id="PS50932"/>
    </source>
</evidence>
<evidence type="ECO:0000313" key="6">
    <source>
        <dbReference type="Proteomes" id="UP000307244"/>
    </source>
</evidence>
<keyword evidence="3" id="KW-0804">Transcription</keyword>
<keyword evidence="1" id="KW-0805">Transcription regulation</keyword>
<comment type="caution">
    <text evidence="5">The sequence shown here is derived from an EMBL/GenBank/DDBJ whole genome shotgun (WGS) entry which is preliminary data.</text>
</comment>
<keyword evidence="6" id="KW-1185">Reference proteome</keyword>
<proteinExistence type="predicted"/>
<accession>A0A4U1CEK2</accession>
<dbReference type="Pfam" id="PF13377">
    <property type="entry name" value="Peripla_BP_3"/>
    <property type="match status" value="1"/>
</dbReference>
<dbReference type="CDD" id="cd01392">
    <property type="entry name" value="HTH_LacI"/>
    <property type="match status" value="1"/>
</dbReference>
<dbReference type="SUPFAM" id="SSF53822">
    <property type="entry name" value="Periplasmic binding protein-like I"/>
    <property type="match status" value="1"/>
</dbReference>
<evidence type="ECO:0000256" key="3">
    <source>
        <dbReference type="ARBA" id="ARBA00023163"/>
    </source>
</evidence>
<gene>
    <name evidence="5" type="ORF">FA047_18005</name>
</gene>
<dbReference type="InterPro" id="IPR046335">
    <property type="entry name" value="LacI/GalR-like_sensor"/>
</dbReference>
<dbReference type="PANTHER" id="PTHR30146">
    <property type="entry name" value="LACI-RELATED TRANSCRIPTIONAL REPRESSOR"/>
    <property type="match status" value="1"/>
</dbReference>
<dbReference type="Gene3D" id="1.10.260.40">
    <property type="entry name" value="lambda repressor-like DNA-binding domains"/>
    <property type="match status" value="1"/>
</dbReference>
<evidence type="ECO:0000313" key="5">
    <source>
        <dbReference type="EMBL" id="TKC03851.1"/>
    </source>
</evidence>
<sequence>MEKKVSIKDIAKRLGISISTVSFVVNGKAKEKRISEELTKKVLQLVEELDYKPDALAKSFRTGKTNIIGFLVDDISEPFFSGIARFIDEKASQKGYKIIYSSTRNSKKKAIELLQIFQDRHVDGYIIALPEGLENEVQTLTKSSKPVVLFDRYFPGLKTDYVIINNQESTFNATAHLAGNGYRNIGFVTIDTIEQQMLDRLEGYEEAVAARGLNANVIKIPYSKSADAIEQISVYLQKEKQLDAVIFATNYLCMDGLRAIQRLGLKVTEDLAVVSFDDFELLEFSSPTITAIAQPLEEIAEHIMQILLSRLSSPRSEQGHKQIILPTTLNVRNSSLPNMNLHL</sequence>
<keyword evidence="2" id="KW-0238">DNA-binding</keyword>
<dbReference type="OrthoDB" id="9803256at2"/>
<dbReference type="InterPro" id="IPR010982">
    <property type="entry name" value="Lambda_DNA-bd_dom_sf"/>
</dbReference>
<dbReference type="RefSeq" id="WP_136837489.1">
    <property type="nucleotide sequence ID" value="NZ_SWBQ01000006.1"/>
</dbReference>
<reference evidence="5 6" key="1">
    <citation type="submission" date="2019-04" db="EMBL/GenBank/DDBJ databases">
        <title>Pedobacter sp. RP-3-15 sp. nov., isolated from Arctic soil.</title>
        <authorList>
            <person name="Dahal R.H."/>
            <person name="Kim D.-U."/>
        </authorList>
    </citation>
    <scope>NUCLEOTIDE SEQUENCE [LARGE SCALE GENOMIC DNA]</scope>
    <source>
        <strain evidence="5 6">RP-3-15</strain>
    </source>
</reference>
<dbReference type="InterPro" id="IPR028082">
    <property type="entry name" value="Peripla_BP_I"/>
</dbReference>
<dbReference type="InterPro" id="IPR000843">
    <property type="entry name" value="HTH_LacI"/>
</dbReference>
<organism evidence="5 6">
    <name type="scientific">Pedobacter frigoris</name>
    <dbReference type="NCBI Taxonomy" id="2571272"/>
    <lineage>
        <taxon>Bacteria</taxon>
        <taxon>Pseudomonadati</taxon>
        <taxon>Bacteroidota</taxon>
        <taxon>Sphingobacteriia</taxon>
        <taxon>Sphingobacteriales</taxon>
        <taxon>Sphingobacteriaceae</taxon>
        <taxon>Pedobacter</taxon>
    </lineage>
</organism>
<dbReference type="Proteomes" id="UP000307244">
    <property type="component" value="Unassembled WGS sequence"/>
</dbReference>
<evidence type="ECO:0000256" key="1">
    <source>
        <dbReference type="ARBA" id="ARBA00023015"/>
    </source>
</evidence>
<dbReference type="PROSITE" id="PS50932">
    <property type="entry name" value="HTH_LACI_2"/>
    <property type="match status" value="1"/>
</dbReference>
<dbReference type="GO" id="GO:0000976">
    <property type="term" value="F:transcription cis-regulatory region binding"/>
    <property type="evidence" value="ECO:0007669"/>
    <property type="project" value="TreeGrafter"/>
</dbReference>
<dbReference type="Pfam" id="PF00356">
    <property type="entry name" value="LacI"/>
    <property type="match status" value="1"/>
</dbReference>
<dbReference type="PANTHER" id="PTHR30146:SF109">
    <property type="entry name" value="HTH-TYPE TRANSCRIPTIONAL REGULATOR GALS"/>
    <property type="match status" value="1"/>
</dbReference>
<feature type="domain" description="HTH lacI-type" evidence="4">
    <location>
        <begin position="5"/>
        <end position="62"/>
    </location>
</feature>